<accession>A0A199V203</accession>
<dbReference type="AlphaFoldDB" id="A0A199V203"/>
<organism evidence="2 3">
    <name type="scientific">Ananas comosus</name>
    <name type="common">Pineapple</name>
    <name type="synonym">Ananas ananas</name>
    <dbReference type="NCBI Taxonomy" id="4615"/>
    <lineage>
        <taxon>Eukaryota</taxon>
        <taxon>Viridiplantae</taxon>
        <taxon>Streptophyta</taxon>
        <taxon>Embryophyta</taxon>
        <taxon>Tracheophyta</taxon>
        <taxon>Spermatophyta</taxon>
        <taxon>Magnoliopsida</taxon>
        <taxon>Liliopsida</taxon>
        <taxon>Poales</taxon>
        <taxon>Bromeliaceae</taxon>
        <taxon>Bromelioideae</taxon>
        <taxon>Ananas</taxon>
    </lineage>
</organism>
<dbReference type="SUPFAM" id="SSF47473">
    <property type="entry name" value="EF-hand"/>
    <property type="match status" value="1"/>
</dbReference>
<comment type="caution">
    <text evidence="2">The sequence shown here is derived from an EMBL/GenBank/DDBJ whole genome shotgun (WGS) entry which is preliminary data.</text>
</comment>
<name>A0A199V203_ANACO</name>
<proteinExistence type="predicted"/>
<evidence type="ECO:0000256" key="1">
    <source>
        <dbReference type="SAM" id="MobiDB-lite"/>
    </source>
</evidence>
<protein>
    <submittedName>
        <fullName evidence="2">Putative TPR repeat-containing protein</fullName>
    </submittedName>
</protein>
<feature type="region of interest" description="Disordered" evidence="1">
    <location>
        <begin position="70"/>
        <end position="90"/>
    </location>
</feature>
<dbReference type="PANTHER" id="PTHR45081:SF1">
    <property type="entry name" value="EF HAND FAMILY PROTEIN, PUTATIVE, EXPRESSED-RELATED"/>
    <property type="match status" value="1"/>
</dbReference>
<dbReference type="InterPro" id="IPR011992">
    <property type="entry name" value="EF-hand-dom_pair"/>
</dbReference>
<dbReference type="PANTHER" id="PTHR45081">
    <property type="entry name" value="EF HAND FAMILY PROTEIN, PUTATIVE, EXPRESSED-RELATED"/>
    <property type="match status" value="1"/>
</dbReference>
<gene>
    <name evidence="2" type="ORF">ACMD2_26061</name>
</gene>
<evidence type="ECO:0000313" key="3">
    <source>
        <dbReference type="Proteomes" id="UP000092600"/>
    </source>
</evidence>
<reference evidence="2 3" key="1">
    <citation type="journal article" date="2016" name="DNA Res.">
        <title>The draft genome of MD-2 pineapple using hybrid error correction of long reads.</title>
        <authorList>
            <person name="Redwan R.M."/>
            <person name="Saidin A."/>
            <person name="Kumar S.V."/>
        </authorList>
    </citation>
    <scope>NUCLEOTIDE SEQUENCE [LARGE SCALE GENOMIC DNA]</scope>
    <source>
        <strain evidence="3">cv. MD2</strain>
        <tissue evidence="2">Leaf</tissue>
    </source>
</reference>
<feature type="non-terminal residue" evidence="2">
    <location>
        <position position="292"/>
    </location>
</feature>
<dbReference type="Proteomes" id="UP000092600">
    <property type="component" value="Unassembled WGS sequence"/>
</dbReference>
<dbReference type="STRING" id="4615.A0A199V203"/>
<dbReference type="GO" id="GO:0005886">
    <property type="term" value="C:plasma membrane"/>
    <property type="evidence" value="ECO:0007669"/>
    <property type="project" value="TreeGrafter"/>
</dbReference>
<sequence length="292" mass="32740">MRWGRTSGPSRIPEAIDLKPGTSMLFTTSWLYMDMGGLLGSRDYTGIRLPATWRTAEQGGAQEAFKMSQRTLQKKKKQKPSKEIEPSKFKRVGQKTTLRQDLANALDIRAFQRLTRLGRCDVELLRKEMSETDVPISYSGTGVPEKSIRKAPLEVILRRLLRSLKPDSFQGAIKVINERVLSVLDASGSGRVDLGMFFAVIAPICHGSTDRRKRVVYDALLWRPTNESGAAQIRRADALAYIKILRAVYIPSHGVSDMMEMHGESDPSLVSYAEFLEMFNDPDWGFGILGTL</sequence>
<evidence type="ECO:0000313" key="2">
    <source>
        <dbReference type="EMBL" id="OAY71112.1"/>
    </source>
</evidence>
<dbReference type="EMBL" id="LSRQ01003613">
    <property type="protein sequence ID" value="OAY71112.1"/>
    <property type="molecule type" value="Genomic_DNA"/>
</dbReference>